<dbReference type="RefSeq" id="WP_137029032.1">
    <property type="nucleotide sequence ID" value="NZ_SZNK01000001.1"/>
</dbReference>
<dbReference type="Proteomes" id="UP000307841">
    <property type="component" value="Unassembled WGS sequence"/>
</dbReference>
<dbReference type="GO" id="GO:0005524">
    <property type="term" value="F:ATP binding"/>
    <property type="evidence" value="ECO:0007669"/>
    <property type="project" value="UniProtKB-KW"/>
</dbReference>
<feature type="domain" description="ABC transporter" evidence="10">
    <location>
        <begin position="334"/>
        <end position="571"/>
    </location>
</feature>
<dbReference type="GO" id="GO:0016887">
    <property type="term" value="F:ATP hydrolysis activity"/>
    <property type="evidence" value="ECO:0007669"/>
    <property type="project" value="InterPro"/>
</dbReference>
<evidence type="ECO:0000259" key="10">
    <source>
        <dbReference type="PROSITE" id="PS50893"/>
    </source>
</evidence>
<dbReference type="PROSITE" id="PS50893">
    <property type="entry name" value="ABC_TRANSPORTER_2"/>
    <property type="match status" value="1"/>
</dbReference>
<dbReference type="Gene3D" id="1.20.1560.10">
    <property type="entry name" value="ABC transporter type 1, transmembrane domain"/>
    <property type="match status" value="1"/>
</dbReference>
<feature type="transmembrane region" description="Helical" evidence="9">
    <location>
        <begin position="126"/>
        <end position="149"/>
    </location>
</feature>
<dbReference type="Gene3D" id="3.40.50.300">
    <property type="entry name" value="P-loop containing nucleotide triphosphate hydrolases"/>
    <property type="match status" value="1"/>
</dbReference>
<dbReference type="InterPro" id="IPR003593">
    <property type="entry name" value="AAA+_ATPase"/>
</dbReference>
<feature type="domain" description="ABC transmembrane type-1" evidence="11">
    <location>
        <begin position="16"/>
        <end position="298"/>
    </location>
</feature>
<gene>
    <name evidence="12" type="ORF">E8L90_08810</name>
</gene>
<keyword evidence="4 9" id="KW-0812">Transmembrane</keyword>
<dbReference type="SMART" id="SM00382">
    <property type="entry name" value="AAA"/>
    <property type="match status" value="1"/>
</dbReference>
<proteinExistence type="predicted"/>
<evidence type="ECO:0000256" key="1">
    <source>
        <dbReference type="ARBA" id="ARBA00004651"/>
    </source>
</evidence>
<dbReference type="InterPro" id="IPR039421">
    <property type="entry name" value="Type_1_exporter"/>
</dbReference>
<evidence type="ECO:0000259" key="11">
    <source>
        <dbReference type="PROSITE" id="PS50929"/>
    </source>
</evidence>
<keyword evidence="8 9" id="KW-0472">Membrane</keyword>
<sequence length="579" mass="63600">MMRLFRYLKSYKWPIAIVLALVFVQSLSDLYLPTLMADIVDIGIVHGDTQYIWKIGGIMLFVAAGGGFCSIGASYFSSQVATGFGRKLRARVFKQVEHFSMQEIDQIGTASLITRTTNDINQVQQVLIMILRIMVAAPMMCIGGIIMALSKDAKLTIVLAVAVPILALAIFLIARKGLPLFKAIQKKLDKLNLVVREGLTGIRVIRSFNRIEKEQNRFTEANTDLMDTAVKVNRIMAALMPIMMLTFNLSAVAILWYGGIRISNMDLQVGDLMAFIQYATQIMFSLVMLSMIFVMVPRASASAVRINEVLDVNSTIFDRPEASVKTTKQTNGLVELENVTFTYPGAENPALSSITFTARPGQTTAIIGGTGSGKSTILNLVERFYDVTSGAIRVDGVDIRHLPLEQLRANIGYVPQKVLLFSGSIADNIRFGKEDATDAEIEHAAKIAQAGDFIASMNGGYEAHISQGGTNVSGGQKQRLSIARAIVRQPSIYMFDDSFSALDFKTDALLRAALKEEIEKNQSTLIIVAQRVSTVMDAEQIIVLDEGSVAGMGTHHELMQNCEVYQEIVRSQLTEEEIA</sequence>
<feature type="transmembrane region" description="Helical" evidence="9">
    <location>
        <begin position="278"/>
        <end position="296"/>
    </location>
</feature>
<evidence type="ECO:0000256" key="9">
    <source>
        <dbReference type="SAM" id="Phobius"/>
    </source>
</evidence>
<dbReference type="SUPFAM" id="SSF90123">
    <property type="entry name" value="ABC transporter transmembrane region"/>
    <property type="match status" value="1"/>
</dbReference>
<accession>A0A4U2Y504</accession>
<feature type="transmembrane region" description="Helical" evidence="9">
    <location>
        <begin position="235"/>
        <end position="258"/>
    </location>
</feature>
<keyword evidence="6 12" id="KW-0067">ATP-binding</keyword>
<dbReference type="InterPro" id="IPR036640">
    <property type="entry name" value="ABC1_TM_sf"/>
</dbReference>
<dbReference type="InterPro" id="IPR017871">
    <property type="entry name" value="ABC_transporter-like_CS"/>
</dbReference>
<dbReference type="Pfam" id="PF00664">
    <property type="entry name" value="ABC_membrane"/>
    <property type="match status" value="1"/>
</dbReference>
<organism evidence="12 13">
    <name type="scientific">Brevibacillus antibioticus</name>
    <dbReference type="NCBI Taxonomy" id="2570228"/>
    <lineage>
        <taxon>Bacteria</taxon>
        <taxon>Bacillati</taxon>
        <taxon>Bacillota</taxon>
        <taxon>Bacilli</taxon>
        <taxon>Bacillales</taxon>
        <taxon>Paenibacillaceae</taxon>
        <taxon>Brevibacillus</taxon>
    </lineage>
</organism>
<evidence type="ECO:0000256" key="8">
    <source>
        <dbReference type="ARBA" id="ARBA00023136"/>
    </source>
</evidence>
<dbReference type="AlphaFoldDB" id="A0A4U2Y504"/>
<dbReference type="FunFam" id="3.40.50.300:FF:000221">
    <property type="entry name" value="Multidrug ABC transporter ATP-binding protein"/>
    <property type="match status" value="1"/>
</dbReference>
<feature type="transmembrane region" description="Helical" evidence="9">
    <location>
        <begin position="52"/>
        <end position="76"/>
    </location>
</feature>
<evidence type="ECO:0000256" key="2">
    <source>
        <dbReference type="ARBA" id="ARBA00022448"/>
    </source>
</evidence>
<keyword evidence="5" id="KW-0547">Nucleotide-binding</keyword>
<evidence type="ECO:0000256" key="7">
    <source>
        <dbReference type="ARBA" id="ARBA00022989"/>
    </source>
</evidence>
<dbReference type="InterPro" id="IPR027417">
    <property type="entry name" value="P-loop_NTPase"/>
</dbReference>
<dbReference type="PROSITE" id="PS00211">
    <property type="entry name" value="ABC_TRANSPORTER_1"/>
    <property type="match status" value="1"/>
</dbReference>
<keyword evidence="7 9" id="KW-1133">Transmembrane helix</keyword>
<comment type="caution">
    <text evidence="12">The sequence shown here is derived from an EMBL/GenBank/DDBJ whole genome shotgun (WGS) entry which is preliminary data.</text>
</comment>
<dbReference type="FunFam" id="1.20.1560.10:FF:000040">
    <property type="entry name" value="Multidrug ABC transporter ATP-binding protein"/>
    <property type="match status" value="1"/>
</dbReference>
<dbReference type="PANTHER" id="PTHR43394:SF1">
    <property type="entry name" value="ATP-BINDING CASSETTE SUB-FAMILY B MEMBER 10, MITOCHONDRIAL"/>
    <property type="match status" value="1"/>
</dbReference>
<dbReference type="GO" id="GO:0005886">
    <property type="term" value="C:plasma membrane"/>
    <property type="evidence" value="ECO:0007669"/>
    <property type="project" value="UniProtKB-SubCell"/>
</dbReference>
<dbReference type="PROSITE" id="PS50929">
    <property type="entry name" value="ABC_TM1F"/>
    <property type="match status" value="1"/>
</dbReference>
<dbReference type="CDD" id="cd18548">
    <property type="entry name" value="ABC_6TM_Tm287_like"/>
    <property type="match status" value="1"/>
</dbReference>
<keyword evidence="2" id="KW-0813">Transport</keyword>
<reference evidence="12 13" key="1">
    <citation type="submission" date="2019-04" db="EMBL/GenBank/DDBJ databases">
        <title>Whole genome sequencing of Brevibacillus sp. TGS2-1.</title>
        <authorList>
            <person name="Choi A."/>
        </authorList>
    </citation>
    <scope>NUCLEOTIDE SEQUENCE [LARGE SCALE GENOMIC DNA]</scope>
    <source>
        <strain evidence="12 13">TGS2-1</strain>
    </source>
</reference>
<feature type="transmembrane region" description="Helical" evidence="9">
    <location>
        <begin position="155"/>
        <end position="174"/>
    </location>
</feature>
<dbReference type="InterPro" id="IPR003439">
    <property type="entry name" value="ABC_transporter-like_ATP-bd"/>
</dbReference>
<dbReference type="GO" id="GO:0015421">
    <property type="term" value="F:ABC-type oligopeptide transporter activity"/>
    <property type="evidence" value="ECO:0007669"/>
    <property type="project" value="TreeGrafter"/>
</dbReference>
<dbReference type="SUPFAM" id="SSF52540">
    <property type="entry name" value="P-loop containing nucleoside triphosphate hydrolases"/>
    <property type="match status" value="1"/>
</dbReference>
<dbReference type="InterPro" id="IPR011527">
    <property type="entry name" value="ABC1_TM_dom"/>
</dbReference>
<comment type="subcellular location">
    <subcellularLocation>
        <location evidence="1">Cell membrane</location>
        <topology evidence="1">Multi-pass membrane protein</topology>
    </subcellularLocation>
</comment>
<dbReference type="PANTHER" id="PTHR43394">
    <property type="entry name" value="ATP-DEPENDENT PERMEASE MDL1, MITOCHONDRIAL"/>
    <property type="match status" value="1"/>
</dbReference>
<protein>
    <submittedName>
        <fullName evidence="12">ABC transporter ATP-binding protein</fullName>
    </submittedName>
</protein>
<dbReference type="Pfam" id="PF00005">
    <property type="entry name" value="ABC_tran"/>
    <property type="match status" value="1"/>
</dbReference>
<evidence type="ECO:0000256" key="6">
    <source>
        <dbReference type="ARBA" id="ARBA00022840"/>
    </source>
</evidence>
<evidence type="ECO:0000313" key="13">
    <source>
        <dbReference type="Proteomes" id="UP000307841"/>
    </source>
</evidence>
<evidence type="ECO:0000256" key="3">
    <source>
        <dbReference type="ARBA" id="ARBA00022475"/>
    </source>
</evidence>
<dbReference type="OrthoDB" id="9770415at2"/>
<evidence type="ECO:0000256" key="4">
    <source>
        <dbReference type="ARBA" id="ARBA00022692"/>
    </source>
</evidence>
<name>A0A4U2Y504_9BACL</name>
<dbReference type="EMBL" id="SZNK01000001">
    <property type="protein sequence ID" value="TKI55539.1"/>
    <property type="molecule type" value="Genomic_DNA"/>
</dbReference>
<evidence type="ECO:0000313" key="12">
    <source>
        <dbReference type="EMBL" id="TKI55539.1"/>
    </source>
</evidence>
<keyword evidence="3" id="KW-1003">Cell membrane</keyword>
<keyword evidence="13" id="KW-1185">Reference proteome</keyword>
<evidence type="ECO:0000256" key="5">
    <source>
        <dbReference type="ARBA" id="ARBA00022741"/>
    </source>
</evidence>